<sequence length="486" mass="56461">MYDAEDISDSSFPDRIRSTMTKPDPKVVQLIEENAQCLRANEPKDYDSILSAIGDGQIVLIGEASHGTHDFYSHRAEITKRLIQEKGFTIIACEADWPPAYRVNQWIKSTSTSTIKDAEDSLRDFTRFPPWLWRNKVIVDFLTWLRQYNENINDRKAKVGFFGLDLYSLQSSREEVLKYLGNHAPDLLRLARKNYRCFDRYTDEHEYGVCARANITTSCRKEAIKVLTKMLERHAEIVANEKSTETELEESFYAMENAKIVREAEKYYRHMLDGGQIAWNIRDTHMYDCLKDLLEHHGPGTKAIIWAHNSHIGDARETERSRSGKLNIGQLVRERFGIEKTYNIAFTTYTGTVTASDNWDIDPDFKRVRLALNESFEFLFHQALVKSPSLSQHGQYFLLFRSNNPSIEISKELCQELRKQRLERAIGVIYRPRTERQSHYLDASISAQFDCVIHIEITRALRPLEIHPTWAEAEKDHIPDTFPMNV</sequence>
<evidence type="ECO:0000256" key="1">
    <source>
        <dbReference type="SAM" id="MobiDB-lite"/>
    </source>
</evidence>
<dbReference type="InterPro" id="IPR014622">
    <property type="entry name" value="UCP036794_erythomycin"/>
</dbReference>
<dbReference type="AlphaFoldDB" id="A0A813RHC7"/>
<evidence type="ECO:0008006" key="4">
    <source>
        <dbReference type="Google" id="ProtNLM"/>
    </source>
</evidence>
<feature type="region of interest" description="Disordered" evidence="1">
    <location>
        <begin position="1"/>
        <end position="20"/>
    </location>
</feature>
<dbReference type="Gene3D" id="3.40.1660.10">
    <property type="entry name" value="EreA-like (biosynthetic domain)"/>
    <property type="match status" value="1"/>
</dbReference>
<dbReference type="Gene3D" id="3.30.1870.10">
    <property type="entry name" value="EreA-like, domain 2"/>
    <property type="match status" value="1"/>
</dbReference>
<dbReference type="Proteomes" id="UP000663852">
    <property type="component" value="Unassembled WGS sequence"/>
</dbReference>
<dbReference type="GO" id="GO:0046677">
    <property type="term" value="P:response to antibiotic"/>
    <property type="evidence" value="ECO:0007669"/>
    <property type="project" value="InterPro"/>
</dbReference>
<dbReference type="CDD" id="cd14728">
    <property type="entry name" value="Ere-like"/>
    <property type="match status" value="1"/>
</dbReference>
<proteinExistence type="predicted"/>
<dbReference type="Gene3D" id="1.20.1440.30">
    <property type="entry name" value="Biosynthetic Protein domain"/>
    <property type="match status" value="1"/>
</dbReference>
<dbReference type="InterPro" id="IPR052036">
    <property type="entry name" value="Hydrolase/PRTase-associated"/>
</dbReference>
<organism evidence="2 3">
    <name type="scientific">Adineta ricciae</name>
    <name type="common">Rotifer</name>
    <dbReference type="NCBI Taxonomy" id="249248"/>
    <lineage>
        <taxon>Eukaryota</taxon>
        <taxon>Metazoa</taxon>
        <taxon>Spiralia</taxon>
        <taxon>Gnathifera</taxon>
        <taxon>Rotifera</taxon>
        <taxon>Eurotatoria</taxon>
        <taxon>Bdelloidea</taxon>
        <taxon>Adinetida</taxon>
        <taxon>Adinetidae</taxon>
        <taxon>Adineta</taxon>
    </lineage>
</organism>
<dbReference type="InterPro" id="IPR007815">
    <property type="entry name" value="Emycin_Estase"/>
</dbReference>
<protein>
    <recommendedName>
        <fullName evidence="4">Erythromycin esterase</fullName>
    </recommendedName>
</protein>
<evidence type="ECO:0000313" key="3">
    <source>
        <dbReference type="Proteomes" id="UP000663852"/>
    </source>
</evidence>
<dbReference type="PANTHER" id="PTHR31299">
    <property type="entry name" value="ESTERASE, PUTATIVE (AFU_ORTHOLOGUE AFUA_1G05850)-RELATED"/>
    <property type="match status" value="1"/>
</dbReference>
<gene>
    <name evidence="2" type="ORF">EDS130_LOCUS3990</name>
</gene>
<dbReference type="Pfam" id="PF05139">
    <property type="entry name" value="Erythro_esteras"/>
    <property type="match status" value="1"/>
</dbReference>
<dbReference type="EMBL" id="CAJNOJ010000010">
    <property type="protein sequence ID" value="CAF0783990.1"/>
    <property type="molecule type" value="Genomic_DNA"/>
</dbReference>
<reference evidence="2" key="1">
    <citation type="submission" date="2021-02" db="EMBL/GenBank/DDBJ databases">
        <authorList>
            <person name="Nowell W R."/>
        </authorList>
    </citation>
    <scope>NUCLEOTIDE SEQUENCE</scope>
</reference>
<comment type="caution">
    <text evidence="2">The sequence shown here is derived from an EMBL/GenBank/DDBJ whole genome shotgun (WGS) entry which is preliminary data.</text>
</comment>
<dbReference type="OrthoDB" id="413649at2759"/>
<dbReference type="PANTHER" id="PTHR31299:SF0">
    <property type="entry name" value="ESTERASE, PUTATIVE (AFU_ORTHOLOGUE AFUA_1G05850)-RELATED"/>
    <property type="match status" value="1"/>
</dbReference>
<accession>A0A813RHC7</accession>
<dbReference type="PIRSF" id="PIRSF036794">
    <property type="entry name" value="UCP_erythr_ester"/>
    <property type="match status" value="1"/>
</dbReference>
<evidence type="ECO:0000313" key="2">
    <source>
        <dbReference type="EMBL" id="CAF0783990.1"/>
    </source>
</evidence>
<dbReference type="SUPFAM" id="SSF159501">
    <property type="entry name" value="EreA/ChaN-like"/>
    <property type="match status" value="1"/>
</dbReference>
<name>A0A813RHC7_ADIRI</name>